<organism evidence="1 2">
    <name type="scientific">Photobacterium marinum</name>
    <dbReference type="NCBI Taxonomy" id="1056511"/>
    <lineage>
        <taxon>Bacteria</taxon>
        <taxon>Pseudomonadati</taxon>
        <taxon>Pseudomonadota</taxon>
        <taxon>Gammaproteobacteria</taxon>
        <taxon>Vibrionales</taxon>
        <taxon>Vibrionaceae</taxon>
        <taxon>Photobacterium</taxon>
    </lineage>
</organism>
<dbReference type="AlphaFoldDB" id="L8J4A3"/>
<gene>
    <name evidence="1" type="ORF">C942_03613</name>
</gene>
<proteinExistence type="predicted"/>
<sequence length="43" mass="4610">MLPLSVCPAESSWRVMIRIQAADTSTFLDKLVGFSEKAGGALI</sequence>
<dbReference type="EMBL" id="AMZO01000038">
    <property type="protein sequence ID" value="ELR63596.1"/>
    <property type="molecule type" value="Genomic_DNA"/>
</dbReference>
<comment type="caution">
    <text evidence="1">The sequence shown here is derived from an EMBL/GenBank/DDBJ whole genome shotgun (WGS) entry which is preliminary data.</text>
</comment>
<reference evidence="1 2" key="1">
    <citation type="submission" date="2012-12" db="EMBL/GenBank/DDBJ databases">
        <title>Genome Assembly of Photobacterium sp. AK15.</title>
        <authorList>
            <person name="Khatri I."/>
            <person name="Vaidya B."/>
            <person name="Srinivas T.N.R."/>
            <person name="Subramanian S."/>
            <person name="Pinnaka A."/>
        </authorList>
    </citation>
    <scope>NUCLEOTIDE SEQUENCE [LARGE SCALE GENOMIC DNA]</scope>
    <source>
        <strain evidence="1 2">AK15</strain>
    </source>
</reference>
<accession>L8J4A3</accession>
<protein>
    <submittedName>
        <fullName evidence="1">Uncharacterized protein</fullName>
    </submittedName>
</protein>
<name>L8J4A3_9GAMM</name>
<evidence type="ECO:0000313" key="2">
    <source>
        <dbReference type="Proteomes" id="UP000011134"/>
    </source>
</evidence>
<evidence type="ECO:0000313" key="1">
    <source>
        <dbReference type="EMBL" id="ELR63596.1"/>
    </source>
</evidence>
<dbReference type="PATRIC" id="fig|1056511.3.peg.4538"/>
<keyword evidence="2" id="KW-1185">Reference proteome</keyword>
<dbReference type="Proteomes" id="UP000011134">
    <property type="component" value="Unassembled WGS sequence"/>
</dbReference>